<organism evidence="14">
    <name type="scientific">bioreactor metagenome</name>
    <dbReference type="NCBI Taxonomy" id="1076179"/>
    <lineage>
        <taxon>unclassified sequences</taxon>
        <taxon>metagenomes</taxon>
        <taxon>ecological metagenomes</taxon>
    </lineage>
</organism>
<evidence type="ECO:0000256" key="10">
    <source>
        <dbReference type="ARBA" id="ARBA00044969"/>
    </source>
</evidence>
<dbReference type="Pfam" id="PF00772">
    <property type="entry name" value="DnaB"/>
    <property type="match status" value="1"/>
</dbReference>
<keyword evidence="7" id="KW-0067">ATP-binding</keyword>
<dbReference type="GO" id="GO:0043139">
    <property type="term" value="F:5'-3' DNA helicase activity"/>
    <property type="evidence" value="ECO:0007669"/>
    <property type="project" value="UniProtKB-EC"/>
</dbReference>
<sequence length="516" mass="57789">MAEKRPYNNKRQNQSPIIAANEFGKLPPQAPELEEAVLGAIMLETDAYSMVSEILKPECFYKIAHQRIFEAIQSLAVHQQPVDMHTVTEQLRKDGTIDEVGGPYYITLLTAKVNSAAHLEYHARIIVQKYLARELIRVSSEIQTKAFDDKTDVDDLMQEAEGMLFEISQRNLKKDVVQINPVIEEARNRMIQAAKKQGASGVPSGFHSLDKITSGWQRSDLIIIAARPAMGKTAFILSMAKNMAVDYNSPVAVFSLEMSNVQLVNRLIMNVCQLEGEKIKNGQLDAYEWEKFDKDITQLMDAPVFIDDTPSLSIFELRSKARRLVREHKIQCIIIDYLQLMNASGMSFGSREQEVSIISRSLKGLAKELDIPIIALSQLNRGVEGRTGIEGKRPQLSDLRESGAIEQDADMVCFIHRPEYYKLTEDAQGNSLLGIAEIIVAKHRNGATGDIQLKFKNVYAKFMNKDDDDDENSPVHGGYQTISSKMNDSSFNGHANKEFSSGSPFGGYTKSDETPF</sequence>
<evidence type="ECO:0000256" key="3">
    <source>
        <dbReference type="ARBA" id="ARBA00022705"/>
    </source>
</evidence>
<dbReference type="GO" id="GO:0005524">
    <property type="term" value="F:ATP binding"/>
    <property type="evidence" value="ECO:0007669"/>
    <property type="project" value="UniProtKB-KW"/>
</dbReference>
<evidence type="ECO:0000259" key="13">
    <source>
        <dbReference type="PROSITE" id="PS51199"/>
    </source>
</evidence>
<comment type="caution">
    <text evidence="14">The sequence shown here is derived from an EMBL/GenBank/DDBJ whole genome shotgun (WGS) entry which is preliminary data.</text>
</comment>
<keyword evidence="2" id="KW-0639">Primosome</keyword>
<dbReference type="InterPro" id="IPR016136">
    <property type="entry name" value="DNA_helicase_N/primase_C"/>
</dbReference>
<dbReference type="PROSITE" id="PS51199">
    <property type="entry name" value="SF4_HELICASE"/>
    <property type="match status" value="1"/>
</dbReference>
<keyword evidence="9" id="KW-0413">Isomerase</keyword>
<dbReference type="GO" id="GO:0005829">
    <property type="term" value="C:cytosol"/>
    <property type="evidence" value="ECO:0007669"/>
    <property type="project" value="TreeGrafter"/>
</dbReference>
<keyword evidence="3" id="KW-0235">DNA replication</keyword>
<dbReference type="PANTHER" id="PTHR30153:SF2">
    <property type="entry name" value="REPLICATIVE DNA HELICASE"/>
    <property type="match status" value="1"/>
</dbReference>
<dbReference type="EC" id="5.6.2.3" evidence="10"/>
<dbReference type="SUPFAM" id="SSF52540">
    <property type="entry name" value="P-loop containing nucleoside triphosphate hydrolases"/>
    <property type="match status" value="1"/>
</dbReference>
<dbReference type="GO" id="GO:0042802">
    <property type="term" value="F:identical protein binding"/>
    <property type="evidence" value="ECO:0007669"/>
    <property type="project" value="UniProtKB-ARBA"/>
</dbReference>
<proteinExistence type="inferred from homology"/>
<evidence type="ECO:0000256" key="2">
    <source>
        <dbReference type="ARBA" id="ARBA00022515"/>
    </source>
</evidence>
<evidence type="ECO:0000256" key="5">
    <source>
        <dbReference type="ARBA" id="ARBA00022801"/>
    </source>
</evidence>
<dbReference type="GO" id="GO:0006269">
    <property type="term" value="P:DNA replication, synthesis of primer"/>
    <property type="evidence" value="ECO:0007669"/>
    <property type="project" value="UniProtKB-KW"/>
</dbReference>
<dbReference type="Gene3D" id="3.40.50.300">
    <property type="entry name" value="P-loop containing nucleotide triphosphate hydrolases"/>
    <property type="match status" value="1"/>
</dbReference>
<feature type="compositionally biased region" description="Polar residues" evidence="12">
    <location>
        <begin position="480"/>
        <end position="503"/>
    </location>
</feature>
<evidence type="ECO:0000256" key="11">
    <source>
        <dbReference type="ARBA" id="ARBA00048954"/>
    </source>
</evidence>
<evidence type="ECO:0000256" key="4">
    <source>
        <dbReference type="ARBA" id="ARBA00022741"/>
    </source>
</evidence>
<dbReference type="PANTHER" id="PTHR30153">
    <property type="entry name" value="REPLICATIVE DNA HELICASE DNAB"/>
    <property type="match status" value="1"/>
</dbReference>
<dbReference type="GO" id="GO:1990077">
    <property type="term" value="C:primosome complex"/>
    <property type="evidence" value="ECO:0007669"/>
    <property type="project" value="UniProtKB-KW"/>
</dbReference>
<evidence type="ECO:0000256" key="8">
    <source>
        <dbReference type="ARBA" id="ARBA00023125"/>
    </source>
</evidence>
<dbReference type="FunFam" id="3.40.50.300:FF:000076">
    <property type="entry name" value="Replicative DNA helicase"/>
    <property type="match status" value="1"/>
</dbReference>
<accession>A0A644VTT9</accession>
<dbReference type="Pfam" id="PF03796">
    <property type="entry name" value="DnaB_C"/>
    <property type="match status" value="1"/>
</dbReference>
<evidence type="ECO:0000256" key="1">
    <source>
        <dbReference type="ARBA" id="ARBA00008428"/>
    </source>
</evidence>
<dbReference type="NCBIfam" id="TIGR00665">
    <property type="entry name" value="DnaB"/>
    <property type="match status" value="1"/>
</dbReference>
<keyword evidence="6 14" id="KW-0347">Helicase</keyword>
<evidence type="ECO:0000256" key="7">
    <source>
        <dbReference type="ARBA" id="ARBA00022840"/>
    </source>
</evidence>
<evidence type="ECO:0000256" key="6">
    <source>
        <dbReference type="ARBA" id="ARBA00022806"/>
    </source>
</evidence>
<protein>
    <recommendedName>
        <fullName evidence="10">DNA 5'-3' helicase</fullName>
        <ecNumber evidence="10">5.6.2.3</ecNumber>
    </recommendedName>
</protein>
<dbReference type="InterPro" id="IPR027417">
    <property type="entry name" value="P-loop_NTPase"/>
</dbReference>
<dbReference type="InterPro" id="IPR007693">
    <property type="entry name" value="DNA_helicase_DnaB-like_N"/>
</dbReference>
<dbReference type="EMBL" id="VSSQ01000408">
    <property type="protein sequence ID" value="MPL93912.1"/>
    <property type="molecule type" value="Genomic_DNA"/>
</dbReference>
<dbReference type="GO" id="GO:0016887">
    <property type="term" value="F:ATP hydrolysis activity"/>
    <property type="evidence" value="ECO:0007669"/>
    <property type="project" value="RHEA"/>
</dbReference>
<keyword evidence="8" id="KW-0238">DNA-binding</keyword>
<dbReference type="InterPro" id="IPR036185">
    <property type="entry name" value="DNA_heli_DnaB-like_N_sf"/>
</dbReference>
<dbReference type="InterPro" id="IPR007692">
    <property type="entry name" value="DNA_helicase_DnaB"/>
</dbReference>
<evidence type="ECO:0000313" key="14">
    <source>
        <dbReference type="EMBL" id="MPL93912.1"/>
    </source>
</evidence>
<dbReference type="AlphaFoldDB" id="A0A644VTT9"/>
<dbReference type="SUPFAM" id="SSF48024">
    <property type="entry name" value="N-terminal domain of DnaB helicase"/>
    <property type="match status" value="1"/>
</dbReference>
<dbReference type="CDD" id="cd00984">
    <property type="entry name" value="DnaB_C"/>
    <property type="match status" value="1"/>
</dbReference>
<feature type="region of interest" description="Disordered" evidence="12">
    <location>
        <begin position="466"/>
        <end position="516"/>
    </location>
</feature>
<comment type="similarity">
    <text evidence="1">Belongs to the helicase family. DnaB subfamily.</text>
</comment>
<keyword evidence="4" id="KW-0547">Nucleotide-binding</keyword>
<dbReference type="Gene3D" id="1.10.860.10">
    <property type="entry name" value="DNAb Helicase, Chain A"/>
    <property type="match status" value="1"/>
</dbReference>
<reference evidence="14" key="1">
    <citation type="submission" date="2019-08" db="EMBL/GenBank/DDBJ databases">
        <authorList>
            <person name="Kucharzyk K."/>
            <person name="Murdoch R.W."/>
            <person name="Higgins S."/>
            <person name="Loffler F."/>
        </authorList>
    </citation>
    <scope>NUCLEOTIDE SEQUENCE</scope>
</reference>
<dbReference type="GO" id="GO:0003677">
    <property type="term" value="F:DNA binding"/>
    <property type="evidence" value="ECO:0007669"/>
    <property type="project" value="UniProtKB-KW"/>
</dbReference>
<comment type="catalytic activity">
    <reaction evidence="11">
        <text>ATP + H2O = ADP + phosphate + H(+)</text>
        <dbReference type="Rhea" id="RHEA:13065"/>
        <dbReference type="ChEBI" id="CHEBI:15377"/>
        <dbReference type="ChEBI" id="CHEBI:15378"/>
        <dbReference type="ChEBI" id="CHEBI:30616"/>
        <dbReference type="ChEBI" id="CHEBI:43474"/>
        <dbReference type="ChEBI" id="CHEBI:456216"/>
        <dbReference type="EC" id="5.6.2.3"/>
    </reaction>
</comment>
<dbReference type="InterPro" id="IPR007694">
    <property type="entry name" value="DNA_helicase_DnaB-like_C"/>
</dbReference>
<name>A0A644VTT9_9ZZZZ</name>
<feature type="domain" description="SF4 helicase" evidence="13">
    <location>
        <begin position="195"/>
        <end position="469"/>
    </location>
</feature>
<gene>
    <name evidence="14" type="primary">dnaC_15</name>
    <name evidence="14" type="ORF">SDC9_40060</name>
</gene>
<evidence type="ECO:0000256" key="9">
    <source>
        <dbReference type="ARBA" id="ARBA00023235"/>
    </source>
</evidence>
<dbReference type="FunFam" id="1.10.860.10:FF:000001">
    <property type="entry name" value="Replicative DNA helicase"/>
    <property type="match status" value="1"/>
</dbReference>
<evidence type="ECO:0000256" key="12">
    <source>
        <dbReference type="SAM" id="MobiDB-lite"/>
    </source>
</evidence>
<keyword evidence="5 14" id="KW-0378">Hydrolase</keyword>